<reference evidence="11" key="1">
    <citation type="journal article" date="2023" name="Int. J. Syst. Evol. Microbiol.">
        <title>Mesoterricola silvestris gen. nov., sp. nov., Mesoterricola sediminis sp. nov., Geothrix oryzae sp. nov., Geothrix edaphica sp. nov., Geothrix rubra sp. nov., and Geothrix limicola sp. nov., six novel members of Acidobacteriota isolated from soils.</title>
        <authorList>
            <person name="Itoh H."/>
            <person name="Sugisawa Y."/>
            <person name="Mise K."/>
            <person name="Xu Z."/>
            <person name="Kuniyasu M."/>
            <person name="Ushijima N."/>
            <person name="Kawano K."/>
            <person name="Kobayashi E."/>
            <person name="Shiratori Y."/>
            <person name="Masuda Y."/>
            <person name="Senoo K."/>
        </authorList>
    </citation>
    <scope>NUCLEOTIDE SEQUENCE [LARGE SCALE GENOMIC DNA]</scope>
    <source>
        <strain evidence="11">W79</strain>
    </source>
</reference>
<name>A0AA48GTT8_9BACT</name>
<dbReference type="GO" id="GO:0030313">
    <property type="term" value="C:cell envelope"/>
    <property type="evidence" value="ECO:0007669"/>
    <property type="project" value="UniProtKB-SubCell"/>
</dbReference>
<comment type="cofactor">
    <cofactor evidence="1">
        <name>heme c</name>
        <dbReference type="ChEBI" id="CHEBI:61717"/>
    </cofactor>
</comment>
<evidence type="ECO:0000256" key="7">
    <source>
        <dbReference type="ARBA" id="ARBA00023004"/>
    </source>
</evidence>
<dbReference type="KEGG" id="msil:METEAL_34090"/>
<proteinExistence type="predicted"/>
<keyword evidence="6" id="KW-0249">Electron transport</keyword>
<feature type="signal peptide" evidence="8">
    <location>
        <begin position="1"/>
        <end position="22"/>
    </location>
</feature>
<dbReference type="Gene3D" id="1.10.1130.10">
    <property type="entry name" value="Flavocytochrome C3, Chain A"/>
    <property type="match status" value="1"/>
</dbReference>
<evidence type="ECO:0000256" key="5">
    <source>
        <dbReference type="ARBA" id="ARBA00022723"/>
    </source>
</evidence>
<feature type="domain" description="Tetrahaem cytochrome" evidence="9">
    <location>
        <begin position="31"/>
        <end position="109"/>
    </location>
</feature>
<keyword evidence="5" id="KW-0479">Metal-binding</keyword>
<evidence type="ECO:0000256" key="2">
    <source>
        <dbReference type="ARBA" id="ARBA00004196"/>
    </source>
</evidence>
<dbReference type="Proteomes" id="UP001238179">
    <property type="component" value="Chromosome"/>
</dbReference>
<keyword evidence="7" id="KW-0408">Iron</keyword>
<evidence type="ECO:0000256" key="6">
    <source>
        <dbReference type="ARBA" id="ARBA00022982"/>
    </source>
</evidence>
<dbReference type="AlphaFoldDB" id="A0AA48GTT8"/>
<evidence type="ECO:0000256" key="1">
    <source>
        <dbReference type="ARBA" id="ARBA00001926"/>
    </source>
</evidence>
<comment type="subcellular location">
    <subcellularLocation>
        <location evidence="2">Cell envelope</location>
    </subcellularLocation>
</comment>
<evidence type="ECO:0000256" key="8">
    <source>
        <dbReference type="SAM" id="SignalP"/>
    </source>
</evidence>
<dbReference type="SUPFAM" id="SSF48695">
    <property type="entry name" value="Multiheme cytochromes"/>
    <property type="match status" value="1"/>
</dbReference>
<dbReference type="GO" id="GO:0046872">
    <property type="term" value="F:metal ion binding"/>
    <property type="evidence" value="ECO:0007669"/>
    <property type="project" value="UniProtKB-KW"/>
</dbReference>
<accession>A0AA48GTT8</accession>
<dbReference type="RefSeq" id="WP_316412911.1">
    <property type="nucleotide sequence ID" value="NZ_AP027080.1"/>
</dbReference>
<keyword evidence="4" id="KW-0349">Heme</keyword>
<protein>
    <recommendedName>
        <fullName evidence="9">Tetrahaem cytochrome domain-containing protein</fullName>
    </recommendedName>
</protein>
<keyword evidence="8" id="KW-0732">Signal</keyword>
<dbReference type="Pfam" id="PF14537">
    <property type="entry name" value="Cytochrom_c3_2"/>
    <property type="match status" value="1"/>
</dbReference>
<dbReference type="EMBL" id="AP027080">
    <property type="protein sequence ID" value="BDU74235.1"/>
    <property type="molecule type" value="Genomic_DNA"/>
</dbReference>
<evidence type="ECO:0000256" key="3">
    <source>
        <dbReference type="ARBA" id="ARBA00022448"/>
    </source>
</evidence>
<evidence type="ECO:0000256" key="4">
    <source>
        <dbReference type="ARBA" id="ARBA00022617"/>
    </source>
</evidence>
<evidence type="ECO:0000313" key="10">
    <source>
        <dbReference type="EMBL" id="BDU74235.1"/>
    </source>
</evidence>
<dbReference type="InterPro" id="IPR012286">
    <property type="entry name" value="Tetrahaem_cytochrome"/>
</dbReference>
<gene>
    <name evidence="10" type="ORF">METEAL_34090</name>
</gene>
<dbReference type="InterPro" id="IPR036280">
    <property type="entry name" value="Multihaem_cyt_sf"/>
</dbReference>
<evidence type="ECO:0000259" key="9">
    <source>
        <dbReference type="Pfam" id="PF14537"/>
    </source>
</evidence>
<feature type="chain" id="PRO_5041319546" description="Tetrahaem cytochrome domain-containing protein" evidence="8">
    <location>
        <begin position="23"/>
        <end position="117"/>
    </location>
</feature>
<evidence type="ECO:0000313" key="11">
    <source>
        <dbReference type="Proteomes" id="UP001238179"/>
    </source>
</evidence>
<organism evidence="10 11">
    <name type="scientific">Mesoterricola silvestris</name>
    <dbReference type="NCBI Taxonomy" id="2927979"/>
    <lineage>
        <taxon>Bacteria</taxon>
        <taxon>Pseudomonadati</taxon>
        <taxon>Acidobacteriota</taxon>
        <taxon>Holophagae</taxon>
        <taxon>Holophagales</taxon>
        <taxon>Holophagaceae</taxon>
        <taxon>Mesoterricola</taxon>
    </lineage>
</organism>
<keyword evidence="3" id="KW-0813">Transport</keyword>
<keyword evidence="11" id="KW-1185">Reference proteome</keyword>
<sequence>MNPFRVLTPLLACFFLAVPSRAADEKPAPKHVKAGVSCFDCHHEEKPTKAAADDSCIGCHGDGPAMAAFTKSLAVNPHATPKGGHPGPFLCTQCHFQHKPPVVKCLECHPKFKLTPK</sequence>